<dbReference type="Pfam" id="PF00672">
    <property type="entry name" value="HAMP"/>
    <property type="match status" value="1"/>
</dbReference>
<evidence type="ECO:0000313" key="8">
    <source>
        <dbReference type="Proteomes" id="UP000191110"/>
    </source>
</evidence>
<dbReference type="Proteomes" id="UP000191110">
    <property type="component" value="Unassembled WGS sequence"/>
</dbReference>
<evidence type="ECO:0000259" key="6">
    <source>
        <dbReference type="PROSITE" id="PS50887"/>
    </source>
</evidence>
<reference evidence="7 8" key="1">
    <citation type="submission" date="2016-11" db="EMBL/GenBank/DDBJ databases">
        <title>Mixed transmission modes and dynamic genome evolution in an obligate animal-bacterial symbiosis.</title>
        <authorList>
            <person name="Russell S.L."/>
            <person name="Corbett-Detig R.B."/>
            <person name="Cavanaugh C.M."/>
        </authorList>
    </citation>
    <scope>NUCLEOTIDE SEQUENCE [LARGE SCALE GENOMIC DNA]</scope>
    <source>
        <strain evidence="7">Sveles-Q1</strain>
    </source>
</reference>
<dbReference type="CDD" id="cd01949">
    <property type="entry name" value="GGDEF"/>
    <property type="match status" value="1"/>
</dbReference>
<keyword evidence="8" id="KW-1185">Reference proteome</keyword>
<dbReference type="PANTHER" id="PTHR45138">
    <property type="entry name" value="REGULATORY COMPONENTS OF SENSORY TRANSDUCTION SYSTEM"/>
    <property type="match status" value="1"/>
</dbReference>
<dbReference type="InterPro" id="IPR043128">
    <property type="entry name" value="Rev_trsase/Diguanyl_cyclase"/>
</dbReference>
<dbReference type="RefSeq" id="WP_078483222.1">
    <property type="nucleotide sequence ID" value="NZ_MPRL01000017.1"/>
</dbReference>
<evidence type="ECO:0000259" key="5">
    <source>
        <dbReference type="PROSITE" id="PS50885"/>
    </source>
</evidence>
<dbReference type="InterPro" id="IPR000160">
    <property type="entry name" value="GGDEF_dom"/>
</dbReference>
<dbReference type="GO" id="GO:0005886">
    <property type="term" value="C:plasma membrane"/>
    <property type="evidence" value="ECO:0007669"/>
    <property type="project" value="TreeGrafter"/>
</dbReference>
<dbReference type="PANTHER" id="PTHR45138:SF9">
    <property type="entry name" value="DIGUANYLATE CYCLASE DGCM-RELATED"/>
    <property type="match status" value="1"/>
</dbReference>
<evidence type="ECO:0000256" key="3">
    <source>
        <dbReference type="ARBA" id="ARBA00034247"/>
    </source>
</evidence>
<dbReference type="AlphaFoldDB" id="A0A1T2L785"/>
<dbReference type="SMART" id="SM00304">
    <property type="entry name" value="HAMP"/>
    <property type="match status" value="1"/>
</dbReference>
<gene>
    <name evidence="7" type="ORF">BOW53_06200</name>
</gene>
<dbReference type="OrthoDB" id="9773156at2"/>
<dbReference type="CDD" id="cd06225">
    <property type="entry name" value="HAMP"/>
    <property type="match status" value="1"/>
</dbReference>
<dbReference type="EC" id="2.7.7.65" evidence="2"/>
<dbReference type="SMART" id="SM00267">
    <property type="entry name" value="GGDEF"/>
    <property type="match status" value="1"/>
</dbReference>
<keyword evidence="4" id="KW-1133">Transmembrane helix</keyword>
<dbReference type="NCBIfam" id="TIGR00254">
    <property type="entry name" value="GGDEF"/>
    <property type="match status" value="1"/>
</dbReference>
<dbReference type="GO" id="GO:0043709">
    <property type="term" value="P:cell adhesion involved in single-species biofilm formation"/>
    <property type="evidence" value="ECO:0007669"/>
    <property type="project" value="TreeGrafter"/>
</dbReference>
<accession>A0A1T2L785</accession>
<comment type="catalytic activity">
    <reaction evidence="3">
        <text>2 GTP = 3',3'-c-di-GMP + 2 diphosphate</text>
        <dbReference type="Rhea" id="RHEA:24898"/>
        <dbReference type="ChEBI" id="CHEBI:33019"/>
        <dbReference type="ChEBI" id="CHEBI:37565"/>
        <dbReference type="ChEBI" id="CHEBI:58805"/>
        <dbReference type="EC" id="2.7.7.65"/>
    </reaction>
</comment>
<evidence type="ECO:0000256" key="1">
    <source>
        <dbReference type="ARBA" id="ARBA00001946"/>
    </source>
</evidence>
<organism evidence="7 8">
    <name type="scientific">Solemya pervernicosa gill symbiont</name>
    <dbReference type="NCBI Taxonomy" id="642797"/>
    <lineage>
        <taxon>Bacteria</taxon>
        <taxon>Pseudomonadati</taxon>
        <taxon>Pseudomonadota</taxon>
        <taxon>Gammaproteobacteria</taxon>
        <taxon>sulfur-oxidizing symbionts</taxon>
    </lineage>
</organism>
<feature type="domain" description="HAMP" evidence="5">
    <location>
        <begin position="291"/>
        <end position="343"/>
    </location>
</feature>
<keyword evidence="4" id="KW-0812">Transmembrane</keyword>
<feature type="transmembrane region" description="Helical" evidence="4">
    <location>
        <begin position="272"/>
        <end position="294"/>
    </location>
</feature>
<dbReference type="InterPro" id="IPR050469">
    <property type="entry name" value="Diguanylate_Cyclase"/>
</dbReference>
<dbReference type="Gene3D" id="3.30.70.270">
    <property type="match status" value="1"/>
</dbReference>
<dbReference type="GO" id="GO:0052621">
    <property type="term" value="F:diguanylate cyclase activity"/>
    <property type="evidence" value="ECO:0007669"/>
    <property type="project" value="UniProtKB-EC"/>
</dbReference>
<comment type="cofactor">
    <cofactor evidence="1">
        <name>Mg(2+)</name>
        <dbReference type="ChEBI" id="CHEBI:18420"/>
    </cofactor>
</comment>
<sequence>MRIERVSLRVLSIGILLILGGSSAFLSLVAGSHFREAALGSQIKSLSRVIEVAGGEVIKSLRSQVVSVGFSLQKRDEFRDSLQQLAEEGGRKRLLDVLDDPFITGFVGVADVELVKLRVFDLELQQLAESRRGSADLTQGLPPFLYTRAKPRSGADRLKAVGGLWVSPIGPLYSVLVPVGGLRVKGYLELVVQPNFNLPRVAEIIQMPLEIFNMSGTPIYQSHGSGREQFEWLPVEYVMMSDNGEPAFRLVAMENVEELNAEMYDTQLRTTFGFLSLTLASLLLALWLFNRFLFRPVENMMGQIERCTRGDLDTQIEGRSLKEFHALAKAFNGMTKKLRDSIKELQKLSSLDGLTGIANRRQFDAALENEWKRSLRGGEYEVSLILLDIDYFKQFNDTYGHQSGDDCLKRVAAALQQATQRPADLVARYGGEEFVVLLPATGTQGALNLAAQIQNEVAKLRIRHSSSDVSTCISVSLGITTLTPTAETPPFLLIGEADEALYYAKERGRNRVELSEKLRNGGASQQHG</sequence>
<dbReference type="GO" id="GO:1902201">
    <property type="term" value="P:negative regulation of bacterial-type flagellum-dependent cell motility"/>
    <property type="evidence" value="ECO:0007669"/>
    <property type="project" value="TreeGrafter"/>
</dbReference>
<feature type="domain" description="GGDEF" evidence="6">
    <location>
        <begin position="380"/>
        <end position="517"/>
    </location>
</feature>
<dbReference type="Pfam" id="PF00990">
    <property type="entry name" value="GGDEF"/>
    <property type="match status" value="1"/>
</dbReference>
<dbReference type="Gene3D" id="6.10.340.10">
    <property type="match status" value="1"/>
</dbReference>
<protein>
    <recommendedName>
        <fullName evidence="2">diguanylate cyclase</fullName>
        <ecNumber evidence="2">2.7.7.65</ecNumber>
    </recommendedName>
</protein>
<evidence type="ECO:0000313" key="7">
    <source>
        <dbReference type="EMBL" id="OOZ40806.1"/>
    </source>
</evidence>
<dbReference type="InterPro" id="IPR029787">
    <property type="entry name" value="Nucleotide_cyclase"/>
</dbReference>
<name>A0A1T2L785_9GAMM</name>
<dbReference type="SUPFAM" id="SSF55073">
    <property type="entry name" value="Nucleotide cyclase"/>
    <property type="match status" value="1"/>
</dbReference>
<dbReference type="GO" id="GO:0007165">
    <property type="term" value="P:signal transduction"/>
    <property type="evidence" value="ECO:0007669"/>
    <property type="project" value="InterPro"/>
</dbReference>
<evidence type="ECO:0000256" key="2">
    <source>
        <dbReference type="ARBA" id="ARBA00012528"/>
    </source>
</evidence>
<evidence type="ECO:0000256" key="4">
    <source>
        <dbReference type="SAM" id="Phobius"/>
    </source>
</evidence>
<dbReference type="InterPro" id="IPR003660">
    <property type="entry name" value="HAMP_dom"/>
</dbReference>
<dbReference type="FunFam" id="3.30.70.270:FF:000001">
    <property type="entry name" value="Diguanylate cyclase domain protein"/>
    <property type="match status" value="1"/>
</dbReference>
<dbReference type="PROSITE" id="PS50887">
    <property type="entry name" value="GGDEF"/>
    <property type="match status" value="1"/>
</dbReference>
<comment type="caution">
    <text evidence="7">The sequence shown here is derived from an EMBL/GenBank/DDBJ whole genome shotgun (WGS) entry which is preliminary data.</text>
</comment>
<dbReference type="EMBL" id="MPRL01000017">
    <property type="protein sequence ID" value="OOZ40806.1"/>
    <property type="molecule type" value="Genomic_DNA"/>
</dbReference>
<dbReference type="SUPFAM" id="SSF158472">
    <property type="entry name" value="HAMP domain-like"/>
    <property type="match status" value="1"/>
</dbReference>
<keyword evidence="4" id="KW-0472">Membrane</keyword>
<proteinExistence type="predicted"/>
<dbReference type="PROSITE" id="PS50885">
    <property type="entry name" value="HAMP"/>
    <property type="match status" value="1"/>
</dbReference>